<evidence type="ECO:0000313" key="3">
    <source>
        <dbReference type="EMBL" id="GAA4792526.1"/>
    </source>
</evidence>
<keyword evidence="4" id="KW-1185">Reference proteome</keyword>
<dbReference type="InterPro" id="IPR051267">
    <property type="entry name" value="STEAP_metalloreductase"/>
</dbReference>
<evidence type="ECO:0000256" key="1">
    <source>
        <dbReference type="ARBA" id="ARBA00023002"/>
    </source>
</evidence>
<feature type="domain" description="Pyrroline-5-carboxylate reductase catalytic N-terminal" evidence="2">
    <location>
        <begin position="2"/>
        <end position="101"/>
    </location>
</feature>
<evidence type="ECO:0000259" key="2">
    <source>
        <dbReference type="Pfam" id="PF03807"/>
    </source>
</evidence>
<reference evidence="4" key="1">
    <citation type="journal article" date="2019" name="Int. J. Syst. Evol. Microbiol.">
        <title>The Global Catalogue of Microorganisms (GCM) 10K type strain sequencing project: providing services to taxonomists for standard genome sequencing and annotation.</title>
        <authorList>
            <consortium name="The Broad Institute Genomics Platform"/>
            <consortium name="The Broad Institute Genome Sequencing Center for Infectious Disease"/>
            <person name="Wu L."/>
            <person name="Ma J."/>
        </authorList>
    </citation>
    <scope>NUCLEOTIDE SEQUENCE [LARGE SCALE GENOMIC DNA]</scope>
    <source>
        <strain evidence="4">JCM 18324</strain>
    </source>
</reference>
<keyword evidence="1" id="KW-0560">Oxidoreductase</keyword>
<dbReference type="InterPro" id="IPR036291">
    <property type="entry name" value="NAD(P)-bd_dom_sf"/>
</dbReference>
<dbReference type="Gene3D" id="3.40.50.720">
    <property type="entry name" value="NAD(P)-binding Rossmann-like Domain"/>
    <property type="match status" value="1"/>
</dbReference>
<name>A0ABP9BC45_9ACTN</name>
<dbReference type="PANTHER" id="PTHR14239">
    <property type="entry name" value="DUDULIN-RELATED"/>
    <property type="match status" value="1"/>
</dbReference>
<dbReference type="EMBL" id="BAABJV010000019">
    <property type="protein sequence ID" value="GAA4792526.1"/>
    <property type="molecule type" value="Genomic_DNA"/>
</dbReference>
<proteinExistence type="predicted"/>
<protein>
    <submittedName>
        <fullName evidence="3">NAD(P)-binding domain-containing protein</fullName>
    </submittedName>
</protein>
<accession>A0ABP9BC45</accession>
<comment type="caution">
    <text evidence="3">The sequence shown here is derived from an EMBL/GenBank/DDBJ whole genome shotgun (WGS) entry which is preliminary data.</text>
</comment>
<dbReference type="SUPFAM" id="SSF51735">
    <property type="entry name" value="NAD(P)-binding Rossmann-fold domains"/>
    <property type="match status" value="1"/>
</dbReference>
<dbReference type="Pfam" id="PF03807">
    <property type="entry name" value="F420_oxidored"/>
    <property type="match status" value="1"/>
</dbReference>
<sequence>MKITVLGTGEVCRLLAPAFLSLGHEVVVGTRDPETTMARNHAYRVLATRHPQLRPASFPAAVDAAERSGLVVNALSGPACPDALAPLAEGLTGHVVMDVSSPYDWSRPDAVLDPVNTDSLGEAIQRALPGSYVVKTLNTLAAQVMPEPDAVGPDHTVFLSGDDETAKARVGDLLRALGWRDVLDLGGIGTARATEMMLRMWIDASRALGTHLFGFKIVR</sequence>
<evidence type="ECO:0000313" key="4">
    <source>
        <dbReference type="Proteomes" id="UP001501147"/>
    </source>
</evidence>
<organism evidence="3 4">
    <name type="scientific">Streptomyces sanyensis</name>
    <dbReference type="NCBI Taxonomy" id="568869"/>
    <lineage>
        <taxon>Bacteria</taxon>
        <taxon>Bacillati</taxon>
        <taxon>Actinomycetota</taxon>
        <taxon>Actinomycetes</taxon>
        <taxon>Kitasatosporales</taxon>
        <taxon>Streptomycetaceae</taxon>
        <taxon>Streptomyces</taxon>
    </lineage>
</organism>
<dbReference type="RefSeq" id="WP_345615772.1">
    <property type="nucleotide sequence ID" value="NZ_BAABJV010000019.1"/>
</dbReference>
<dbReference type="InterPro" id="IPR028939">
    <property type="entry name" value="P5C_Rdtase_cat_N"/>
</dbReference>
<dbReference type="Proteomes" id="UP001501147">
    <property type="component" value="Unassembled WGS sequence"/>
</dbReference>
<gene>
    <name evidence="3" type="ORF">GCM10023329_50660</name>
</gene>